<dbReference type="PANTHER" id="PTHR43168">
    <property type="entry name" value="50S RIBOSOMAL PROTEIN L33, CHLOROPLASTIC"/>
    <property type="match status" value="1"/>
</dbReference>
<dbReference type="NCBIfam" id="NF001860">
    <property type="entry name" value="PRK00595.1"/>
    <property type="match status" value="1"/>
</dbReference>
<accession>A0A081BFZ3</accession>
<dbReference type="PROSITE" id="PS00582">
    <property type="entry name" value="RIBOSOMAL_L33"/>
    <property type="match status" value="1"/>
</dbReference>
<protein>
    <recommendedName>
        <fullName evidence="4 5">Large ribosomal subunit protein bL33</fullName>
    </recommendedName>
</protein>
<dbReference type="GO" id="GO:0006412">
    <property type="term" value="P:translation"/>
    <property type="evidence" value="ECO:0007669"/>
    <property type="project" value="UniProtKB-UniRule"/>
</dbReference>
<evidence type="ECO:0000256" key="1">
    <source>
        <dbReference type="ARBA" id="ARBA00007596"/>
    </source>
</evidence>
<dbReference type="GO" id="GO:0003735">
    <property type="term" value="F:structural constituent of ribosome"/>
    <property type="evidence" value="ECO:0007669"/>
    <property type="project" value="InterPro"/>
</dbReference>
<evidence type="ECO:0000313" key="6">
    <source>
        <dbReference type="EMBL" id="GAK46961.1"/>
    </source>
</evidence>
<dbReference type="InterPro" id="IPR038584">
    <property type="entry name" value="Ribosomal_bL33_sf"/>
</dbReference>
<dbReference type="NCBIfam" id="NF001764">
    <property type="entry name" value="PRK00504.1"/>
    <property type="match status" value="1"/>
</dbReference>
<dbReference type="eggNOG" id="COG0267">
    <property type="taxonomic scope" value="Bacteria"/>
</dbReference>
<dbReference type="Proteomes" id="UP000028700">
    <property type="component" value="Unassembled WGS sequence"/>
</dbReference>
<dbReference type="InterPro" id="IPR011332">
    <property type="entry name" value="Ribosomal_zn-bd"/>
</dbReference>
<dbReference type="InterPro" id="IPR001705">
    <property type="entry name" value="Ribosomal_bL33"/>
</dbReference>
<dbReference type="OrthoDB" id="197660at2"/>
<evidence type="ECO:0000313" key="7">
    <source>
        <dbReference type="Proteomes" id="UP000028700"/>
    </source>
</evidence>
<comment type="similarity">
    <text evidence="1 5">Belongs to the bacterial ribosomal protein bL33 family.</text>
</comment>
<dbReference type="GO" id="GO:0005737">
    <property type="term" value="C:cytoplasm"/>
    <property type="evidence" value="ECO:0007669"/>
    <property type="project" value="UniProtKB-ARBA"/>
</dbReference>
<evidence type="ECO:0000256" key="3">
    <source>
        <dbReference type="ARBA" id="ARBA00023274"/>
    </source>
</evidence>
<dbReference type="GO" id="GO:1990904">
    <property type="term" value="C:ribonucleoprotein complex"/>
    <property type="evidence" value="ECO:0007669"/>
    <property type="project" value="UniProtKB-KW"/>
</dbReference>
<name>A0A081BFZ3_9LACO</name>
<evidence type="ECO:0000256" key="5">
    <source>
        <dbReference type="HAMAP-Rule" id="MF_00294"/>
    </source>
</evidence>
<dbReference type="HAMAP" id="MF_00294">
    <property type="entry name" value="Ribosomal_bL33"/>
    <property type="match status" value="1"/>
</dbReference>
<dbReference type="Gene3D" id="2.20.28.120">
    <property type="entry name" value="Ribosomal protein L33"/>
    <property type="match status" value="1"/>
</dbReference>
<reference evidence="6" key="1">
    <citation type="journal article" date="2014" name="Genome Announc.">
        <title>Draft Genome Sequence of Lactobacillus oryzae Strain SG293T.</title>
        <authorList>
            <person name="Tanizawa Y."/>
            <person name="Fujisawa T."/>
            <person name="Mochizuki T."/>
            <person name="Kaminuma E."/>
            <person name="Nakamura Y."/>
            <person name="Tohno M."/>
        </authorList>
    </citation>
    <scope>NUCLEOTIDE SEQUENCE [LARGE SCALE GENOMIC DNA]</scope>
    <source>
        <strain evidence="6">SG293</strain>
    </source>
</reference>
<organism evidence="6 7">
    <name type="scientific">Secundilactobacillus oryzae JCM 18671</name>
    <dbReference type="NCBI Taxonomy" id="1291743"/>
    <lineage>
        <taxon>Bacteria</taxon>
        <taxon>Bacillati</taxon>
        <taxon>Bacillota</taxon>
        <taxon>Bacilli</taxon>
        <taxon>Lactobacillales</taxon>
        <taxon>Lactobacillaceae</taxon>
        <taxon>Secundilactobacillus</taxon>
    </lineage>
</organism>
<keyword evidence="2 5" id="KW-0689">Ribosomal protein</keyword>
<dbReference type="RefSeq" id="WP_081919831.1">
    <property type="nucleotide sequence ID" value="NZ_BBAZ01000002.1"/>
</dbReference>
<gene>
    <name evidence="5 6" type="primary">rpmG</name>
    <name evidence="6" type="ORF">LOSG293_010600</name>
</gene>
<dbReference type="SUPFAM" id="SSF57829">
    <property type="entry name" value="Zn-binding ribosomal proteins"/>
    <property type="match status" value="1"/>
</dbReference>
<keyword evidence="3 5" id="KW-0687">Ribonucleoprotein</keyword>
<dbReference type="AlphaFoldDB" id="A0A081BFZ3"/>
<proteinExistence type="inferred from homology"/>
<dbReference type="PANTHER" id="PTHR43168:SF2">
    <property type="entry name" value="LARGE RIBOSOMAL SUBUNIT PROTEIN BL33C"/>
    <property type="match status" value="1"/>
</dbReference>
<dbReference type="GO" id="GO:0005840">
    <property type="term" value="C:ribosome"/>
    <property type="evidence" value="ECO:0007669"/>
    <property type="project" value="UniProtKB-KW"/>
</dbReference>
<evidence type="ECO:0000256" key="4">
    <source>
        <dbReference type="ARBA" id="ARBA00035176"/>
    </source>
</evidence>
<dbReference type="EMBL" id="BBJM01000001">
    <property type="protein sequence ID" value="GAK46961.1"/>
    <property type="molecule type" value="Genomic_DNA"/>
</dbReference>
<sequence>MRVHITLECTECHEQNYLSSKNRRNNPDRVEFNKYCPRERKVTLHRETK</sequence>
<comment type="caution">
    <text evidence="6">The sequence shown here is derived from an EMBL/GenBank/DDBJ whole genome shotgun (WGS) entry which is preliminary data.</text>
</comment>
<dbReference type="STRING" id="1291743.LOSG293_010600"/>
<dbReference type="InterPro" id="IPR018264">
    <property type="entry name" value="Ribosomal_bL33_CS"/>
</dbReference>
<keyword evidence="7" id="KW-1185">Reference proteome</keyword>
<dbReference type="NCBIfam" id="TIGR01023">
    <property type="entry name" value="rpmG_bact"/>
    <property type="match status" value="1"/>
</dbReference>
<dbReference type="Pfam" id="PF00471">
    <property type="entry name" value="Ribosomal_L33"/>
    <property type="match status" value="1"/>
</dbReference>
<evidence type="ECO:0000256" key="2">
    <source>
        <dbReference type="ARBA" id="ARBA00022980"/>
    </source>
</evidence>